<dbReference type="EMBL" id="CAWYQH010000108">
    <property type="protein sequence ID" value="CAK8689523.1"/>
    <property type="molecule type" value="Genomic_DNA"/>
</dbReference>
<dbReference type="PANTHER" id="PTHR48013:SF15">
    <property type="entry name" value="DUAL SPECIFICITY MITOGEN-ACTIVATED PROTEIN KINASE KINASE 4"/>
    <property type="match status" value="1"/>
</dbReference>
<dbReference type="EC" id="2.7.12.2" evidence="6"/>
<keyword evidence="2" id="KW-0547">Nucleotide-binding</keyword>
<dbReference type="PROSITE" id="PS50011">
    <property type="entry name" value="PROTEIN_KINASE_DOM"/>
    <property type="match status" value="1"/>
</dbReference>
<name>A0ABP0GEZ6_CLALP</name>
<evidence type="ECO:0000256" key="1">
    <source>
        <dbReference type="ARBA" id="ARBA00022679"/>
    </source>
</evidence>
<sequence>MAPERIDTSRSRNGYDVGSDVWSLGITLIELSTGKFPYPKWNNVFDQLTQVVKGDPPKLRNGVNGFTFSSGYINFVNMLTIADSEQRPKYDKLLATIYLLEMAAKPVDVASYFSAVLGRMTQADFLGCHAIEDGFQG</sequence>
<comment type="similarity">
    <text evidence="5">Belongs to the protein kinase superfamily. STE Ser/Thr protein kinase family. MAP kinase kinase subfamily.</text>
</comment>
<dbReference type="Proteomes" id="UP001642483">
    <property type="component" value="Unassembled WGS sequence"/>
</dbReference>
<feature type="domain" description="Protein kinase" evidence="7">
    <location>
        <begin position="1"/>
        <end position="99"/>
    </location>
</feature>
<keyword evidence="4" id="KW-0067">ATP-binding</keyword>
<organism evidence="8 9">
    <name type="scientific">Clavelina lepadiformis</name>
    <name type="common">Light-bulb sea squirt</name>
    <name type="synonym">Ascidia lepadiformis</name>
    <dbReference type="NCBI Taxonomy" id="159417"/>
    <lineage>
        <taxon>Eukaryota</taxon>
        <taxon>Metazoa</taxon>
        <taxon>Chordata</taxon>
        <taxon>Tunicata</taxon>
        <taxon>Ascidiacea</taxon>
        <taxon>Aplousobranchia</taxon>
        <taxon>Clavelinidae</taxon>
        <taxon>Clavelina</taxon>
    </lineage>
</organism>
<evidence type="ECO:0000256" key="2">
    <source>
        <dbReference type="ARBA" id="ARBA00022741"/>
    </source>
</evidence>
<dbReference type="Gene3D" id="1.10.510.10">
    <property type="entry name" value="Transferase(Phosphotransferase) domain 1"/>
    <property type="match status" value="1"/>
</dbReference>
<evidence type="ECO:0000256" key="4">
    <source>
        <dbReference type="ARBA" id="ARBA00022840"/>
    </source>
</evidence>
<comment type="caution">
    <text evidence="8">The sequence shown here is derived from an EMBL/GenBank/DDBJ whole genome shotgun (WGS) entry which is preliminary data.</text>
</comment>
<evidence type="ECO:0000313" key="9">
    <source>
        <dbReference type="Proteomes" id="UP001642483"/>
    </source>
</evidence>
<gene>
    <name evidence="8" type="ORF">CVLEPA_LOCUS21513</name>
</gene>
<dbReference type="InterPro" id="IPR011009">
    <property type="entry name" value="Kinase-like_dom_sf"/>
</dbReference>
<evidence type="ECO:0000256" key="3">
    <source>
        <dbReference type="ARBA" id="ARBA00022777"/>
    </source>
</evidence>
<reference evidence="8 9" key="1">
    <citation type="submission" date="2024-02" db="EMBL/GenBank/DDBJ databases">
        <authorList>
            <person name="Daric V."/>
            <person name="Darras S."/>
        </authorList>
    </citation>
    <scope>NUCLEOTIDE SEQUENCE [LARGE SCALE GENOMIC DNA]</scope>
</reference>
<keyword evidence="9" id="KW-1185">Reference proteome</keyword>
<proteinExistence type="inferred from homology"/>
<protein>
    <recommendedName>
        <fullName evidence="6">mitogen-activated protein kinase kinase</fullName>
        <ecNumber evidence="6">2.7.12.2</ecNumber>
    </recommendedName>
</protein>
<evidence type="ECO:0000313" key="8">
    <source>
        <dbReference type="EMBL" id="CAK8689523.1"/>
    </source>
</evidence>
<accession>A0ABP0GEZ6</accession>
<dbReference type="SUPFAM" id="SSF56112">
    <property type="entry name" value="Protein kinase-like (PK-like)"/>
    <property type="match status" value="1"/>
</dbReference>
<keyword evidence="1" id="KW-0808">Transferase</keyword>
<dbReference type="PANTHER" id="PTHR48013">
    <property type="entry name" value="DUAL SPECIFICITY MITOGEN-ACTIVATED PROTEIN KINASE KINASE 5-RELATED"/>
    <property type="match status" value="1"/>
</dbReference>
<evidence type="ECO:0000256" key="6">
    <source>
        <dbReference type="ARBA" id="ARBA00038999"/>
    </source>
</evidence>
<evidence type="ECO:0000256" key="5">
    <source>
        <dbReference type="ARBA" id="ARBA00038035"/>
    </source>
</evidence>
<keyword evidence="3" id="KW-0418">Kinase</keyword>
<dbReference type="Pfam" id="PF00069">
    <property type="entry name" value="Pkinase"/>
    <property type="match status" value="1"/>
</dbReference>
<dbReference type="InterPro" id="IPR000719">
    <property type="entry name" value="Prot_kinase_dom"/>
</dbReference>
<evidence type="ECO:0000259" key="7">
    <source>
        <dbReference type="PROSITE" id="PS50011"/>
    </source>
</evidence>